<protein>
    <submittedName>
        <fullName evidence="1">Amidohydrolase</fullName>
    </submittedName>
</protein>
<dbReference type="GO" id="GO:0016787">
    <property type="term" value="F:hydrolase activity"/>
    <property type="evidence" value="ECO:0007669"/>
    <property type="project" value="UniProtKB-KW"/>
</dbReference>
<dbReference type="AlphaFoldDB" id="A0A069RH65"/>
<dbReference type="InterPro" id="IPR024524">
    <property type="entry name" value="DUF3800"/>
</dbReference>
<comment type="caution">
    <text evidence="1">The sequence shown here is derived from an EMBL/GenBank/DDBJ whole genome shotgun (WGS) entry which is preliminary data.</text>
</comment>
<accession>A0A069RH65</accession>
<dbReference type="eggNOG" id="ENOG502ZC5P">
    <property type="taxonomic scope" value="Bacteria"/>
</dbReference>
<reference evidence="1 2" key="1">
    <citation type="submission" date="2014-03" db="EMBL/GenBank/DDBJ databases">
        <title>Genome sequence of Clostridium litorale W6, DSM 5388.</title>
        <authorList>
            <person name="Poehlein A."/>
            <person name="Jagirdar A."/>
            <person name="Khonsari B."/>
            <person name="Chibani C.M."/>
            <person name="Gutierrez Gutierrez D.A."/>
            <person name="Davydova E."/>
            <person name="Alghaithi H.S."/>
            <person name="Nair K.P."/>
            <person name="Dhamotharan K."/>
            <person name="Chandran L."/>
            <person name="G W."/>
            <person name="Daniel R."/>
        </authorList>
    </citation>
    <scope>NUCLEOTIDE SEQUENCE [LARGE SCALE GENOMIC DNA]</scope>
    <source>
        <strain evidence="1 2">W6</strain>
    </source>
</reference>
<dbReference type="Proteomes" id="UP000027946">
    <property type="component" value="Unassembled WGS sequence"/>
</dbReference>
<name>A0A069RH65_PEPLI</name>
<keyword evidence="2" id="KW-1185">Reference proteome</keyword>
<sequence length="272" mass="31734">MEKHVKKSKKIKYVIYIDESGVTGGDKGFFAIAACVFNKKYIDELDEKLNAFKIDCFGRKDIILHLKDISEGVNDFSMENGVSSVQLRYFWSKLPEFLYSVNFKIISITVDKEMLYKYFKTPKNVYEVAFGHLFQAVYYILDSEDTESLNIICESRNPNLNFMAQRAFFNIYNSGTPYMDISTQMRKMRSFEYRDKSENIAGLQIADLVCNPLRRVRMGLIEAMPRFVDAYSENSIFKTVKYKLYCPFNDGDFKNWSFKKVPLLEESFSVGK</sequence>
<dbReference type="STRING" id="1121324.CLIT_10c02420"/>
<dbReference type="OrthoDB" id="2350294at2"/>
<organism evidence="1 2">
    <name type="scientific">Peptoclostridium litorale DSM 5388</name>
    <dbReference type="NCBI Taxonomy" id="1121324"/>
    <lineage>
        <taxon>Bacteria</taxon>
        <taxon>Bacillati</taxon>
        <taxon>Bacillota</taxon>
        <taxon>Clostridia</taxon>
        <taxon>Peptostreptococcales</taxon>
        <taxon>Peptoclostridiaceae</taxon>
        <taxon>Peptoclostridium</taxon>
    </lineage>
</organism>
<gene>
    <name evidence="1" type="ORF">CLIT_10c02420</name>
</gene>
<keyword evidence="1" id="KW-0378">Hydrolase</keyword>
<evidence type="ECO:0000313" key="1">
    <source>
        <dbReference type="EMBL" id="KDR95515.1"/>
    </source>
</evidence>
<dbReference type="RefSeq" id="WP_052636043.1">
    <property type="nucleotide sequence ID" value="NZ_FSRH01000010.1"/>
</dbReference>
<evidence type="ECO:0000313" key="2">
    <source>
        <dbReference type="Proteomes" id="UP000027946"/>
    </source>
</evidence>
<dbReference type="EMBL" id="JJMM01000010">
    <property type="protein sequence ID" value="KDR95515.1"/>
    <property type="molecule type" value="Genomic_DNA"/>
</dbReference>
<dbReference type="Pfam" id="PF12686">
    <property type="entry name" value="DUF3800"/>
    <property type="match status" value="1"/>
</dbReference>
<proteinExistence type="predicted"/>